<evidence type="ECO:0000259" key="3">
    <source>
        <dbReference type="Pfam" id="PF13505"/>
    </source>
</evidence>
<dbReference type="InterPro" id="IPR027385">
    <property type="entry name" value="Beta-barrel_OMP"/>
</dbReference>
<name>A0ABS3QB04_9BACT</name>
<evidence type="ECO:0000256" key="2">
    <source>
        <dbReference type="SAM" id="SignalP"/>
    </source>
</evidence>
<organism evidence="4 5">
    <name type="scientific">Hymenobacter negativus</name>
    <dbReference type="NCBI Taxonomy" id="2795026"/>
    <lineage>
        <taxon>Bacteria</taxon>
        <taxon>Pseudomonadati</taxon>
        <taxon>Bacteroidota</taxon>
        <taxon>Cytophagia</taxon>
        <taxon>Cytophagales</taxon>
        <taxon>Hymenobacteraceae</taxon>
        <taxon>Hymenobacter</taxon>
    </lineage>
</organism>
<keyword evidence="5" id="KW-1185">Reference proteome</keyword>
<sequence length="229" mass="25270">MRYPSVIALSGLLLQVSLPGQAQTAPAPAPRFFVGLAAYRSYYQPLESRPGVSGFAVPLQLTAGYQLRPRLAVQVGLAYSGSSYAYEGEGYFYNLNRPQGTYYRYTGKSNIRTASASVLARYTLTRKPEHRLQFDALGGFTLEYRRGADHGTYIDSVGGSRNENPYDNRGTDNALLLTAGLGTRYRLTPRFDLSLDLLLNRSLTSPIYFNYQGGLTGSAALGLRYRFGK</sequence>
<evidence type="ECO:0000313" key="4">
    <source>
        <dbReference type="EMBL" id="MBO2008138.1"/>
    </source>
</evidence>
<dbReference type="Pfam" id="PF13505">
    <property type="entry name" value="OMP_b-brl"/>
    <property type="match status" value="1"/>
</dbReference>
<feature type="signal peptide" evidence="2">
    <location>
        <begin position="1"/>
        <end position="22"/>
    </location>
</feature>
<dbReference type="RefSeq" id="WP_208173655.1">
    <property type="nucleotide sequence ID" value="NZ_JAGETZ010000001.1"/>
</dbReference>
<keyword evidence="1 2" id="KW-0732">Signal</keyword>
<evidence type="ECO:0000256" key="1">
    <source>
        <dbReference type="ARBA" id="ARBA00022729"/>
    </source>
</evidence>
<proteinExistence type="predicted"/>
<dbReference type="Gene3D" id="2.40.160.20">
    <property type="match status" value="1"/>
</dbReference>
<feature type="domain" description="Outer membrane protein beta-barrel" evidence="3">
    <location>
        <begin position="30"/>
        <end position="227"/>
    </location>
</feature>
<protein>
    <submittedName>
        <fullName evidence="4">Outer membrane beta-barrel protein</fullName>
    </submittedName>
</protein>
<reference evidence="4 5" key="1">
    <citation type="submission" date="2021-03" db="EMBL/GenBank/DDBJ databases">
        <authorList>
            <person name="Kim M.K."/>
        </authorList>
    </citation>
    <scope>NUCLEOTIDE SEQUENCE [LARGE SCALE GENOMIC DNA]</scope>
    <source>
        <strain evidence="4 5">BT442</strain>
    </source>
</reference>
<gene>
    <name evidence="4" type="ORF">J4E00_03690</name>
</gene>
<accession>A0ABS3QB04</accession>
<evidence type="ECO:0000313" key="5">
    <source>
        <dbReference type="Proteomes" id="UP000664369"/>
    </source>
</evidence>
<dbReference type="EMBL" id="JAGETZ010000001">
    <property type="protein sequence ID" value="MBO2008138.1"/>
    <property type="molecule type" value="Genomic_DNA"/>
</dbReference>
<dbReference type="InterPro" id="IPR011250">
    <property type="entry name" value="OMP/PagP_B-barrel"/>
</dbReference>
<comment type="caution">
    <text evidence="4">The sequence shown here is derived from an EMBL/GenBank/DDBJ whole genome shotgun (WGS) entry which is preliminary data.</text>
</comment>
<dbReference type="Proteomes" id="UP000664369">
    <property type="component" value="Unassembled WGS sequence"/>
</dbReference>
<dbReference type="SUPFAM" id="SSF56925">
    <property type="entry name" value="OMPA-like"/>
    <property type="match status" value="1"/>
</dbReference>
<feature type="chain" id="PRO_5047368420" evidence="2">
    <location>
        <begin position="23"/>
        <end position="229"/>
    </location>
</feature>